<proteinExistence type="predicted"/>
<dbReference type="AlphaFoldDB" id="A0AA38IMA1"/>
<reference evidence="2" key="1">
    <citation type="journal article" date="2023" name="G3 (Bethesda)">
        <title>Whole genome assemblies of Zophobas morio and Tenebrio molitor.</title>
        <authorList>
            <person name="Kaur S."/>
            <person name="Stinson S.A."/>
            <person name="diCenzo G.C."/>
        </authorList>
    </citation>
    <scope>NUCLEOTIDE SEQUENCE</scope>
    <source>
        <strain evidence="2">QUZm001</strain>
    </source>
</reference>
<evidence type="ECO:0000313" key="2">
    <source>
        <dbReference type="EMBL" id="KAJ3660523.1"/>
    </source>
</evidence>
<gene>
    <name evidence="2" type="ORF">Zmor_004967</name>
</gene>
<sequence length="109" mass="12176">MRQRVQEKPAPKLNATTAKIAEGQPSLKTHKKCGKAGPGQQKSKRKGRRPWVGGPRMTIPLPAQYNMNHGAQVTSKVRRLVRFSAPEPCSIQIQFNGMSHIFATFLRVE</sequence>
<dbReference type="EMBL" id="JALNTZ010000002">
    <property type="protein sequence ID" value="KAJ3660523.1"/>
    <property type="molecule type" value="Genomic_DNA"/>
</dbReference>
<accession>A0AA38IMA1</accession>
<name>A0AA38IMA1_9CUCU</name>
<evidence type="ECO:0000313" key="3">
    <source>
        <dbReference type="Proteomes" id="UP001168821"/>
    </source>
</evidence>
<feature type="region of interest" description="Disordered" evidence="1">
    <location>
        <begin position="1"/>
        <end position="62"/>
    </location>
</feature>
<evidence type="ECO:0000256" key="1">
    <source>
        <dbReference type="SAM" id="MobiDB-lite"/>
    </source>
</evidence>
<comment type="caution">
    <text evidence="2">The sequence shown here is derived from an EMBL/GenBank/DDBJ whole genome shotgun (WGS) entry which is preliminary data.</text>
</comment>
<organism evidence="2 3">
    <name type="scientific">Zophobas morio</name>
    <dbReference type="NCBI Taxonomy" id="2755281"/>
    <lineage>
        <taxon>Eukaryota</taxon>
        <taxon>Metazoa</taxon>
        <taxon>Ecdysozoa</taxon>
        <taxon>Arthropoda</taxon>
        <taxon>Hexapoda</taxon>
        <taxon>Insecta</taxon>
        <taxon>Pterygota</taxon>
        <taxon>Neoptera</taxon>
        <taxon>Endopterygota</taxon>
        <taxon>Coleoptera</taxon>
        <taxon>Polyphaga</taxon>
        <taxon>Cucujiformia</taxon>
        <taxon>Tenebrionidae</taxon>
        <taxon>Zophobas</taxon>
    </lineage>
</organism>
<keyword evidence="3" id="KW-1185">Reference proteome</keyword>
<feature type="compositionally biased region" description="Basic and acidic residues" evidence="1">
    <location>
        <begin position="1"/>
        <end position="10"/>
    </location>
</feature>
<dbReference type="Proteomes" id="UP001168821">
    <property type="component" value="Unassembled WGS sequence"/>
</dbReference>
<protein>
    <submittedName>
        <fullName evidence="2">Uncharacterized protein</fullName>
    </submittedName>
</protein>